<dbReference type="GO" id="GO:0015421">
    <property type="term" value="F:ABC-type oligopeptide transporter activity"/>
    <property type="evidence" value="ECO:0007669"/>
    <property type="project" value="TreeGrafter"/>
</dbReference>
<evidence type="ECO:0000256" key="6">
    <source>
        <dbReference type="ARBA" id="ARBA00023136"/>
    </source>
</evidence>
<feature type="transmembrane region" description="Helical" evidence="7">
    <location>
        <begin position="169"/>
        <end position="188"/>
    </location>
</feature>
<feature type="transmembrane region" description="Helical" evidence="7">
    <location>
        <begin position="263"/>
        <end position="284"/>
    </location>
</feature>
<feature type="domain" description="ABC transporter" evidence="8">
    <location>
        <begin position="398"/>
        <end position="635"/>
    </location>
</feature>
<dbReference type="CDD" id="cd03228">
    <property type="entry name" value="ABCC_MRP_Like"/>
    <property type="match status" value="1"/>
</dbReference>
<dbReference type="Gene3D" id="3.40.50.300">
    <property type="entry name" value="P-loop containing nucleotide triphosphate hydrolases"/>
    <property type="match status" value="1"/>
</dbReference>
<accession>K2AVI2</accession>
<dbReference type="GO" id="GO:0005886">
    <property type="term" value="C:plasma membrane"/>
    <property type="evidence" value="ECO:0007669"/>
    <property type="project" value="UniProtKB-SubCell"/>
</dbReference>
<dbReference type="InterPro" id="IPR036640">
    <property type="entry name" value="ABC1_TM_sf"/>
</dbReference>
<protein>
    <recommendedName>
        <fullName evidence="8">ABC transporter domain-containing protein</fullName>
    </recommendedName>
</protein>
<comment type="caution">
    <text evidence="9">The sequence shown here is derived from an EMBL/GenBank/DDBJ whole genome shotgun (WGS) entry which is preliminary data.</text>
</comment>
<keyword evidence="3" id="KW-0547">Nucleotide-binding</keyword>
<evidence type="ECO:0000256" key="4">
    <source>
        <dbReference type="ARBA" id="ARBA00022840"/>
    </source>
</evidence>
<organism evidence="9">
    <name type="scientific">uncultured bacterium</name>
    <name type="common">gcode 4</name>
    <dbReference type="NCBI Taxonomy" id="1234023"/>
    <lineage>
        <taxon>Bacteria</taxon>
        <taxon>environmental samples</taxon>
    </lineage>
</organism>
<dbReference type="InterPro" id="IPR039421">
    <property type="entry name" value="Type_1_exporter"/>
</dbReference>
<dbReference type="InterPro" id="IPR027417">
    <property type="entry name" value="P-loop_NTPase"/>
</dbReference>
<dbReference type="AlphaFoldDB" id="K2AVI2"/>
<keyword evidence="4" id="KW-0067">ATP-binding</keyword>
<dbReference type="Pfam" id="PF00005">
    <property type="entry name" value="ABC_tran"/>
    <property type="match status" value="1"/>
</dbReference>
<evidence type="ECO:0000256" key="2">
    <source>
        <dbReference type="ARBA" id="ARBA00022692"/>
    </source>
</evidence>
<evidence type="ECO:0000256" key="3">
    <source>
        <dbReference type="ARBA" id="ARBA00022741"/>
    </source>
</evidence>
<evidence type="ECO:0000256" key="7">
    <source>
        <dbReference type="SAM" id="Phobius"/>
    </source>
</evidence>
<keyword evidence="5 7" id="KW-1133">Transmembrane helix</keyword>
<dbReference type="PANTHER" id="PTHR43394:SF1">
    <property type="entry name" value="ATP-BINDING CASSETTE SUB-FAMILY B MEMBER 10, MITOCHONDRIAL"/>
    <property type="match status" value="1"/>
</dbReference>
<evidence type="ECO:0000256" key="5">
    <source>
        <dbReference type="ARBA" id="ARBA00022989"/>
    </source>
</evidence>
<dbReference type="InterPro" id="IPR003593">
    <property type="entry name" value="AAA+_ATPase"/>
</dbReference>
<dbReference type="InterPro" id="IPR003439">
    <property type="entry name" value="ABC_transporter-like_ATP-bd"/>
</dbReference>
<dbReference type="GO" id="GO:0005524">
    <property type="term" value="F:ATP binding"/>
    <property type="evidence" value="ECO:0007669"/>
    <property type="project" value="UniProtKB-KW"/>
</dbReference>
<comment type="subcellular location">
    <subcellularLocation>
        <location evidence="1">Cell membrane</location>
        <topology evidence="1">Multi-pass membrane protein</topology>
    </subcellularLocation>
</comment>
<dbReference type="PANTHER" id="PTHR43394">
    <property type="entry name" value="ATP-DEPENDENT PERMEASE MDL1, MITOCHONDRIAL"/>
    <property type="match status" value="1"/>
</dbReference>
<dbReference type="SUPFAM" id="SSF52540">
    <property type="entry name" value="P-loop containing nucleoside triphosphate hydrolases"/>
    <property type="match status" value="1"/>
</dbReference>
<feature type="transmembrane region" description="Helical" evidence="7">
    <location>
        <begin position="20"/>
        <end position="45"/>
    </location>
</feature>
<reference evidence="9" key="1">
    <citation type="journal article" date="2012" name="Science">
        <title>Fermentation, hydrogen, and sulfur metabolism in multiple uncultivated bacterial phyla.</title>
        <authorList>
            <person name="Wrighton K.C."/>
            <person name="Thomas B.C."/>
            <person name="Sharon I."/>
            <person name="Miller C.S."/>
            <person name="Castelle C.J."/>
            <person name="VerBerkmoes N.C."/>
            <person name="Wilkins M.J."/>
            <person name="Hettich R.L."/>
            <person name="Lipton M.S."/>
            <person name="Williams K.H."/>
            <person name="Long P.E."/>
            <person name="Banfield J.F."/>
        </authorList>
    </citation>
    <scope>NUCLEOTIDE SEQUENCE [LARGE SCALE GENOMIC DNA]</scope>
</reference>
<evidence type="ECO:0000259" key="8">
    <source>
        <dbReference type="PROSITE" id="PS50893"/>
    </source>
</evidence>
<dbReference type="GO" id="GO:0016887">
    <property type="term" value="F:ATP hydrolysis activity"/>
    <property type="evidence" value="ECO:0007669"/>
    <property type="project" value="InterPro"/>
</dbReference>
<gene>
    <name evidence="9" type="ORF">ACD_49C00077G0025</name>
</gene>
<evidence type="ECO:0000256" key="1">
    <source>
        <dbReference type="ARBA" id="ARBA00004651"/>
    </source>
</evidence>
<dbReference type="Gene3D" id="1.20.1560.10">
    <property type="entry name" value="ABC transporter type 1, transmembrane domain"/>
    <property type="match status" value="1"/>
</dbReference>
<proteinExistence type="predicted"/>
<sequence>MHNLLQRESIKIIINALKKWYVVFFLGLIATVFGSIISIILPYFAKLELDQLVEKKTAVFFGINFVPFHFFLLILVVIFVISFLDKIISEVIQWFLEEREEIFTHETQLIYLNRMSHMEVGLSLSEGFQNILRFVSDKLGNILKTILGIPKWMLGMTIQFIGISSILLSINYMIFIVVLFGGFVTFILDKIKHHDDMQKWNDPELKRIGQITWSIPWELQRSLAELSRNGATKKMLNSFTQAIHKKQVLLRIYQKKNIWTQSFIFIVDNFISFLVKAWVAYTVFQGTQSVWVMTMAVLYISKLSSLFRESSKIFFDFKTIEFDLDLFDEFLKFIKPAWIEKGIIVTSEIIFRWVSFSYPNTHAMEQSFYNIIRETLSTLKKWSSGYRTWVIDEMKKDIKEFDNKIEEETGIILKDFSFTFVPGKIYGIVGKNWAGKTTLITLLSGFYRSYKGEILFDKVNTRNWNMEAFAKNISVISQSPYIYNAYGDSSIRNNLTLGIDRNVSDEEMYELLETFWLAKKVRKSIKGLDSEVKNEIDLSGGQYQLLAIIRIILQDRPILVFDEGTNQLDAENEALVMKYLLKKCHSKIIFFITHRMNTIARADEVLCIEDWIISAHGKPKDLLEQNDNPYARFYRTQILHEEI</sequence>
<evidence type="ECO:0000313" key="9">
    <source>
        <dbReference type="EMBL" id="EKD65897.1"/>
    </source>
</evidence>
<keyword evidence="2 7" id="KW-0812">Transmembrane</keyword>
<dbReference type="EMBL" id="AMFJ01021663">
    <property type="protein sequence ID" value="EKD65897.1"/>
    <property type="molecule type" value="Genomic_DNA"/>
</dbReference>
<dbReference type="PROSITE" id="PS50893">
    <property type="entry name" value="ABC_TRANSPORTER_2"/>
    <property type="match status" value="1"/>
</dbReference>
<keyword evidence="6 7" id="KW-0472">Membrane</keyword>
<feature type="transmembrane region" description="Helical" evidence="7">
    <location>
        <begin position="65"/>
        <end position="84"/>
    </location>
</feature>
<name>K2AVI2_9BACT</name>
<dbReference type="SMART" id="SM00382">
    <property type="entry name" value="AAA"/>
    <property type="match status" value="1"/>
</dbReference>
<feature type="transmembrane region" description="Helical" evidence="7">
    <location>
        <begin position="142"/>
        <end position="163"/>
    </location>
</feature>
<dbReference type="SUPFAM" id="SSF90123">
    <property type="entry name" value="ABC transporter transmembrane region"/>
    <property type="match status" value="1"/>
</dbReference>